<dbReference type="FunFam" id="3.30.40.10:FF:000022">
    <property type="entry name" value="E3 ubiquitin-protein ligase RING1-like"/>
    <property type="match status" value="1"/>
</dbReference>
<evidence type="ECO:0000256" key="8">
    <source>
        <dbReference type="PROSITE-ProRule" id="PRU00175"/>
    </source>
</evidence>
<evidence type="ECO:0000256" key="2">
    <source>
        <dbReference type="ARBA" id="ARBA00012483"/>
    </source>
</evidence>
<dbReference type="InterPro" id="IPR013083">
    <property type="entry name" value="Znf_RING/FYVE/PHD"/>
</dbReference>
<evidence type="ECO:0000256" key="3">
    <source>
        <dbReference type="ARBA" id="ARBA00022679"/>
    </source>
</evidence>
<dbReference type="Proteomes" id="UP001163823">
    <property type="component" value="Chromosome 6"/>
</dbReference>
<dbReference type="GO" id="GO:0005737">
    <property type="term" value="C:cytoplasm"/>
    <property type="evidence" value="ECO:0007669"/>
    <property type="project" value="TreeGrafter"/>
</dbReference>
<evidence type="ECO:0000256" key="1">
    <source>
        <dbReference type="ARBA" id="ARBA00000900"/>
    </source>
</evidence>
<dbReference type="Pfam" id="PF14369">
    <property type="entry name" value="Zn_ribbon_19"/>
    <property type="match status" value="1"/>
</dbReference>
<protein>
    <recommendedName>
        <fullName evidence="2">RING-type E3 ubiquitin transferase</fullName>
        <ecNumber evidence="2">2.3.2.27</ecNumber>
    </recommendedName>
</protein>
<feature type="region of interest" description="Disordered" evidence="9">
    <location>
        <begin position="289"/>
        <end position="311"/>
    </location>
</feature>
<dbReference type="PROSITE" id="PS50089">
    <property type="entry name" value="ZF_RING_2"/>
    <property type="match status" value="1"/>
</dbReference>
<evidence type="ECO:0000313" key="11">
    <source>
        <dbReference type="EMBL" id="KAJ7965593.1"/>
    </source>
</evidence>
<proteinExistence type="predicted"/>
<comment type="catalytic activity">
    <reaction evidence="1">
        <text>S-ubiquitinyl-[E2 ubiquitin-conjugating enzyme]-L-cysteine + [acceptor protein]-L-lysine = [E2 ubiquitin-conjugating enzyme]-L-cysteine + N(6)-ubiquitinyl-[acceptor protein]-L-lysine.</text>
        <dbReference type="EC" id="2.3.2.27"/>
    </reaction>
</comment>
<keyword evidence="4" id="KW-0479">Metal-binding</keyword>
<dbReference type="GO" id="GO:0008270">
    <property type="term" value="F:zinc ion binding"/>
    <property type="evidence" value="ECO:0007669"/>
    <property type="project" value="UniProtKB-KW"/>
</dbReference>
<dbReference type="Pfam" id="PF13639">
    <property type="entry name" value="zf-RING_2"/>
    <property type="match status" value="1"/>
</dbReference>
<feature type="compositionally biased region" description="Basic and acidic residues" evidence="9">
    <location>
        <begin position="110"/>
        <end position="128"/>
    </location>
</feature>
<dbReference type="InterPro" id="IPR001841">
    <property type="entry name" value="Znf_RING"/>
</dbReference>
<feature type="region of interest" description="Disordered" evidence="9">
    <location>
        <begin position="99"/>
        <end position="154"/>
    </location>
</feature>
<keyword evidence="5 8" id="KW-0863">Zinc-finger</keyword>
<comment type="caution">
    <text evidence="11">The sequence shown here is derived from an EMBL/GenBank/DDBJ whole genome shotgun (WGS) entry which is preliminary data.</text>
</comment>
<dbReference type="EMBL" id="JARAOO010000006">
    <property type="protein sequence ID" value="KAJ7965593.1"/>
    <property type="molecule type" value="Genomic_DNA"/>
</dbReference>
<dbReference type="SUPFAM" id="SSF57850">
    <property type="entry name" value="RING/U-box"/>
    <property type="match status" value="1"/>
</dbReference>
<dbReference type="Gene3D" id="3.30.40.10">
    <property type="entry name" value="Zinc/RING finger domain, C3HC4 (zinc finger)"/>
    <property type="match status" value="1"/>
</dbReference>
<dbReference type="KEGG" id="qsa:O6P43_015206"/>
<dbReference type="InterPro" id="IPR039525">
    <property type="entry name" value="RNF126-like_zinc-ribbon"/>
</dbReference>
<evidence type="ECO:0000256" key="7">
    <source>
        <dbReference type="ARBA" id="ARBA00022833"/>
    </source>
</evidence>
<keyword evidence="7" id="KW-0862">Zinc</keyword>
<gene>
    <name evidence="11" type="ORF">O6P43_015206</name>
</gene>
<evidence type="ECO:0000256" key="5">
    <source>
        <dbReference type="ARBA" id="ARBA00022771"/>
    </source>
</evidence>
<keyword evidence="6" id="KW-0833">Ubl conjugation pathway</keyword>
<evidence type="ECO:0000313" key="12">
    <source>
        <dbReference type="Proteomes" id="UP001163823"/>
    </source>
</evidence>
<dbReference type="GO" id="GO:0061630">
    <property type="term" value="F:ubiquitin protein ligase activity"/>
    <property type="evidence" value="ECO:0007669"/>
    <property type="project" value="UniProtKB-EC"/>
</dbReference>
<evidence type="ECO:0000256" key="6">
    <source>
        <dbReference type="ARBA" id="ARBA00022786"/>
    </source>
</evidence>
<dbReference type="GO" id="GO:0016567">
    <property type="term" value="P:protein ubiquitination"/>
    <property type="evidence" value="ECO:0007669"/>
    <property type="project" value="TreeGrafter"/>
</dbReference>
<organism evidence="11 12">
    <name type="scientific">Quillaja saponaria</name>
    <name type="common">Soap bark tree</name>
    <dbReference type="NCBI Taxonomy" id="32244"/>
    <lineage>
        <taxon>Eukaryota</taxon>
        <taxon>Viridiplantae</taxon>
        <taxon>Streptophyta</taxon>
        <taxon>Embryophyta</taxon>
        <taxon>Tracheophyta</taxon>
        <taxon>Spermatophyta</taxon>
        <taxon>Magnoliopsida</taxon>
        <taxon>eudicotyledons</taxon>
        <taxon>Gunneridae</taxon>
        <taxon>Pentapetalae</taxon>
        <taxon>rosids</taxon>
        <taxon>fabids</taxon>
        <taxon>Fabales</taxon>
        <taxon>Quillajaceae</taxon>
        <taxon>Quillaja</taxon>
    </lineage>
</organism>
<dbReference type="EC" id="2.3.2.27" evidence="2"/>
<dbReference type="AlphaFoldDB" id="A0AAD7PRU1"/>
<feature type="domain" description="RING-type" evidence="10">
    <location>
        <begin position="241"/>
        <end position="282"/>
    </location>
</feature>
<evidence type="ECO:0000256" key="4">
    <source>
        <dbReference type="ARBA" id="ARBA00022723"/>
    </source>
</evidence>
<dbReference type="PANTHER" id="PTHR15710">
    <property type="entry name" value="E3 UBIQUITIN-PROTEIN LIGASE PRAJA"/>
    <property type="match status" value="1"/>
</dbReference>
<dbReference type="PANTHER" id="PTHR15710:SF18">
    <property type="entry name" value="RING-TYPE E3 UBIQUITIN TRANSFERASE"/>
    <property type="match status" value="1"/>
</dbReference>
<dbReference type="SMART" id="SM00184">
    <property type="entry name" value="RING"/>
    <property type="match status" value="1"/>
</dbReference>
<evidence type="ECO:0000256" key="9">
    <source>
        <dbReference type="SAM" id="MobiDB-lite"/>
    </source>
</evidence>
<reference evidence="11" key="1">
    <citation type="journal article" date="2023" name="Science">
        <title>Elucidation of the pathway for biosynthesis of saponin adjuvants from the soapbark tree.</title>
        <authorList>
            <person name="Reed J."/>
            <person name="Orme A."/>
            <person name="El-Demerdash A."/>
            <person name="Owen C."/>
            <person name="Martin L.B.B."/>
            <person name="Misra R.C."/>
            <person name="Kikuchi S."/>
            <person name="Rejzek M."/>
            <person name="Martin A.C."/>
            <person name="Harkess A."/>
            <person name="Leebens-Mack J."/>
            <person name="Louveau T."/>
            <person name="Stephenson M.J."/>
            <person name="Osbourn A."/>
        </authorList>
    </citation>
    <scope>NUCLEOTIDE SEQUENCE</scope>
    <source>
        <strain evidence="11">S10</strain>
    </source>
</reference>
<keyword evidence="12" id="KW-1185">Reference proteome</keyword>
<name>A0AAD7PRU1_QUISA</name>
<sequence>MSLSPPRVRTNGQPMTYQLYWCYRCHRTVRVASTNPSDIVCPRCFGQFLCEINISRPRLVVDYSDYDPSPEARLLEALSLMLDPPIRLFNHGNFYDPETEPRRFPGFQRQPHEQEGRDHSDPETEIPVRHFGRRRSRNFNARVDDNPDPEPEIQARPRTWIIIRPIDPSNPVAPIFQQPENLPLPPGVDRGNYFFGPGLNELIEQWAENDRPGPPPASDRAINTIPSVKIREAHLKDDYHCPVCKEEFEVGGQAKELPCNHIYHSECIIPWLRLHNSCPVCRQELAVSSVNGGEPEDSDESSNGGGGGRRRRRCLRWSQLASLWPFRGGYRRINPQGDNVGTSPNEANSQRYSCCIL</sequence>
<accession>A0AAD7PRU1</accession>
<evidence type="ECO:0000259" key="10">
    <source>
        <dbReference type="PROSITE" id="PS50089"/>
    </source>
</evidence>
<keyword evidence="3" id="KW-0808">Transferase</keyword>